<organism evidence="6 7">
    <name type="scientific">Paraeggerthella hongkongensis</name>
    <dbReference type="NCBI Taxonomy" id="230658"/>
    <lineage>
        <taxon>Bacteria</taxon>
        <taxon>Bacillati</taxon>
        <taxon>Actinomycetota</taxon>
        <taxon>Coriobacteriia</taxon>
        <taxon>Eggerthellales</taxon>
        <taxon>Eggerthellaceae</taxon>
        <taxon>Paraeggerthella</taxon>
    </lineage>
</organism>
<dbReference type="RefSeq" id="WP_123192944.1">
    <property type="nucleotide sequence ID" value="NZ_QICD01000032.1"/>
</dbReference>
<evidence type="ECO:0000313" key="6">
    <source>
        <dbReference type="EMBL" id="RNL39483.1"/>
    </source>
</evidence>
<dbReference type="PANTHER" id="PTHR43177">
    <property type="entry name" value="PROTEIN NRFC"/>
    <property type="match status" value="1"/>
</dbReference>
<keyword evidence="2" id="KW-0479">Metal-binding</keyword>
<dbReference type="GO" id="GO:0051539">
    <property type="term" value="F:4 iron, 4 sulfur cluster binding"/>
    <property type="evidence" value="ECO:0007669"/>
    <property type="project" value="UniProtKB-KW"/>
</dbReference>
<evidence type="ECO:0000259" key="5">
    <source>
        <dbReference type="PROSITE" id="PS51379"/>
    </source>
</evidence>
<accession>A0A3N0AX85</accession>
<dbReference type="AlphaFoldDB" id="A0A3N0AX85"/>
<evidence type="ECO:0000256" key="2">
    <source>
        <dbReference type="ARBA" id="ARBA00022723"/>
    </source>
</evidence>
<dbReference type="Pfam" id="PF13247">
    <property type="entry name" value="Fer4_11"/>
    <property type="match status" value="2"/>
</dbReference>
<dbReference type="Proteomes" id="UP000278632">
    <property type="component" value="Unassembled WGS sequence"/>
</dbReference>
<name>A0A3N0AX85_9ACTN</name>
<dbReference type="Gene3D" id="3.30.70.20">
    <property type="match status" value="2"/>
</dbReference>
<protein>
    <submittedName>
        <fullName evidence="6">4Fe-4S ferredoxin</fullName>
    </submittedName>
</protein>
<dbReference type="OrthoDB" id="9779457at2"/>
<keyword evidence="4" id="KW-0411">Iron-sulfur</keyword>
<sequence>MRYGMVIDLQLCFGCTACAMACKSNNNLPNKMWWNTVHTDGGDYPDTAKGTYPNVSMAHYPVGCQHCASPACAQVCPVGATWKDEETGIVMQDPEKCIGCRSCMAACPYDVRTFNEDEPTYVVDFPLGDADAPKHLVNTVEKCTFCANRIARGAMPACMEHCPGRARFWGDLDDPNSDVSRLLSDSDRKPIRLLEDKGTEPSVYYLA</sequence>
<dbReference type="PROSITE" id="PS51379">
    <property type="entry name" value="4FE4S_FER_2"/>
    <property type="match status" value="2"/>
</dbReference>
<proteinExistence type="predicted"/>
<dbReference type="SUPFAM" id="SSF54862">
    <property type="entry name" value="4Fe-4S ferredoxins"/>
    <property type="match status" value="1"/>
</dbReference>
<evidence type="ECO:0000313" key="7">
    <source>
        <dbReference type="Proteomes" id="UP000278632"/>
    </source>
</evidence>
<dbReference type="EMBL" id="QICD01000032">
    <property type="protein sequence ID" value="RNL39483.1"/>
    <property type="molecule type" value="Genomic_DNA"/>
</dbReference>
<dbReference type="CDD" id="cd10551">
    <property type="entry name" value="PsrB"/>
    <property type="match status" value="1"/>
</dbReference>
<gene>
    <name evidence="6" type="ORF">DMP08_11060</name>
</gene>
<keyword evidence="3" id="KW-0408">Iron</keyword>
<comment type="caution">
    <text evidence="6">The sequence shown here is derived from an EMBL/GenBank/DDBJ whole genome shotgun (WGS) entry which is preliminary data.</text>
</comment>
<dbReference type="InterPro" id="IPR017896">
    <property type="entry name" value="4Fe4S_Fe-S-bd"/>
</dbReference>
<dbReference type="InterPro" id="IPR017900">
    <property type="entry name" value="4Fe4S_Fe_S_CS"/>
</dbReference>
<reference evidence="7" key="1">
    <citation type="submission" date="2018-05" db="EMBL/GenBank/DDBJ databases">
        <title>Genome Sequencing of selected type strains of the family Eggerthellaceae.</title>
        <authorList>
            <person name="Danylec N."/>
            <person name="Stoll D.A."/>
            <person name="Doetsch A."/>
            <person name="Huch M."/>
        </authorList>
    </citation>
    <scope>NUCLEOTIDE SEQUENCE [LARGE SCALE GENOMIC DNA]</scope>
    <source>
        <strain evidence="7">DSM 16106</strain>
    </source>
</reference>
<feature type="domain" description="4Fe-4S ferredoxin-type" evidence="5">
    <location>
        <begin position="88"/>
        <end position="117"/>
    </location>
</feature>
<dbReference type="PANTHER" id="PTHR43177:SF3">
    <property type="entry name" value="PROTEIN NRFC HOMOLOG"/>
    <property type="match status" value="1"/>
</dbReference>
<evidence type="ECO:0000256" key="4">
    <source>
        <dbReference type="ARBA" id="ARBA00023014"/>
    </source>
</evidence>
<evidence type="ECO:0000256" key="3">
    <source>
        <dbReference type="ARBA" id="ARBA00023004"/>
    </source>
</evidence>
<dbReference type="InterPro" id="IPR050954">
    <property type="entry name" value="ET_IronSulfur_Cluster-Binding"/>
</dbReference>
<dbReference type="PROSITE" id="PS00198">
    <property type="entry name" value="4FE4S_FER_1"/>
    <property type="match status" value="1"/>
</dbReference>
<keyword evidence="7" id="KW-1185">Reference proteome</keyword>
<feature type="domain" description="4Fe-4S ferredoxin-type" evidence="5">
    <location>
        <begin position="3"/>
        <end position="32"/>
    </location>
</feature>
<evidence type="ECO:0000256" key="1">
    <source>
        <dbReference type="ARBA" id="ARBA00022485"/>
    </source>
</evidence>
<keyword evidence="1" id="KW-0004">4Fe-4S</keyword>
<dbReference type="GO" id="GO:0046872">
    <property type="term" value="F:metal ion binding"/>
    <property type="evidence" value="ECO:0007669"/>
    <property type="project" value="UniProtKB-KW"/>
</dbReference>